<dbReference type="InterPro" id="IPR044998">
    <property type="entry name" value="Timeless"/>
</dbReference>
<dbReference type="PANTHER" id="PTHR22940:SF4">
    <property type="entry name" value="PROTEIN TIMELESS HOMOLOG"/>
    <property type="match status" value="1"/>
</dbReference>
<feature type="region of interest" description="Disordered" evidence="4">
    <location>
        <begin position="968"/>
        <end position="1086"/>
    </location>
</feature>
<keyword evidence="7" id="KW-1185">Reference proteome</keyword>
<feature type="compositionally biased region" description="Acidic residues" evidence="4">
    <location>
        <begin position="578"/>
        <end position="598"/>
    </location>
</feature>
<dbReference type="Proteomes" id="UP001162131">
    <property type="component" value="Unassembled WGS sequence"/>
</dbReference>
<evidence type="ECO:0000313" key="7">
    <source>
        <dbReference type="Proteomes" id="UP001162131"/>
    </source>
</evidence>
<evidence type="ECO:0000259" key="5">
    <source>
        <dbReference type="Pfam" id="PF04821"/>
    </source>
</evidence>
<organism evidence="6 7">
    <name type="scientific">Blepharisma stoltei</name>
    <dbReference type="NCBI Taxonomy" id="1481888"/>
    <lineage>
        <taxon>Eukaryota</taxon>
        <taxon>Sar</taxon>
        <taxon>Alveolata</taxon>
        <taxon>Ciliophora</taxon>
        <taxon>Postciliodesmatophora</taxon>
        <taxon>Heterotrichea</taxon>
        <taxon>Heterotrichida</taxon>
        <taxon>Blepharismidae</taxon>
        <taxon>Blepharisma</taxon>
    </lineage>
</organism>
<reference evidence="6" key="1">
    <citation type="submission" date="2021-09" db="EMBL/GenBank/DDBJ databases">
        <authorList>
            <consortium name="AG Swart"/>
            <person name="Singh M."/>
            <person name="Singh A."/>
            <person name="Seah K."/>
            <person name="Emmerich C."/>
        </authorList>
    </citation>
    <scope>NUCLEOTIDE SEQUENCE</scope>
    <source>
        <strain evidence="6">ATCC30299</strain>
    </source>
</reference>
<keyword evidence="3" id="KW-0131">Cell cycle</keyword>
<dbReference type="GO" id="GO:0043111">
    <property type="term" value="P:replication fork arrest"/>
    <property type="evidence" value="ECO:0007669"/>
    <property type="project" value="TreeGrafter"/>
</dbReference>
<evidence type="ECO:0000256" key="3">
    <source>
        <dbReference type="ARBA" id="ARBA00023306"/>
    </source>
</evidence>
<keyword evidence="2" id="KW-0539">Nucleus</keyword>
<comment type="subcellular location">
    <subcellularLocation>
        <location evidence="1">Nucleus</location>
    </subcellularLocation>
</comment>
<dbReference type="PANTHER" id="PTHR22940">
    <property type="entry name" value="TIMEOUT/TIMELESS-2"/>
    <property type="match status" value="1"/>
</dbReference>
<evidence type="ECO:0000256" key="4">
    <source>
        <dbReference type="SAM" id="MobiDB-lite"/>
    </source>
</evidence>
<protein>
    <recommendedName>
        <fullName evidence="5">Timeless N-terminal domain-containing protein</fullName>
    </recommendedName>
</protein>
<accession>A0AAU9JLD6</accession>
<proteinExistence type="predicted"/>
<gene>
    <name evidence="6" type="ORF">BSTOLATCC_MIC37736</name>
</gene>
<dbReference type="Pfam" id="PF04821">
    <property type="entry name" value="TIMELESS"/>
    <property type="match status" value="1"/>
</dbReference>
<evidence type="ECO:0000313" key="6">
    <source>
        <dbReference type="EMBL" id="CAG9324990.1"/>
    </source>
</evidence>
<name>A0AAU9JLD6_9CILI</name>
<feature type="compositionally biased region" description="Acidic residues" evidence="4">
    <location>
        <begin position="1025"/>
        <end position="1035"/>
    </location>
</feature>
<dbReference type="GO" id="GO:0031298">
    <property type="term" value="C:replication fork protection complex"/>
    <property type="evidence" value="ECO:0007669"/>
    <property type="project" value="TreeGrafter"/>
</dbReference>
<evidence type="ECO:0000256" key="1">
    <source>
        <dbReference type="ARBA" id="ARBA00004123"/>
    </source>
</evidence>
<evidence type="ECO:0000256" key="2">
    <source>
        <dbReference type="ARBA" id="ARBA00023242"/>
    </source>
</evidence>
<dbReference type="AlphaFoldDB" id="A0AAU9JLD6"/>
<feature type="region of interest" description="Disordered" evidence="4">
    <location>
        <begin position="570"/>
        <end position="598"/>
    </location>
</feature>
<comment type="caution">
    <text evidence="6">The sequence shown here is derived from an EMBL/GenBank/DDBJ whole genome shotgun (WGS) entry which is preliminary data.</text>
</comment>
<sequence>MEIEEIPEEQEVINLSESEESDELVEEVHLDPKEINDLLFLVQSLGCTKTVGNVETYIKSQECVEFLKELYKILRNENPDSTLKRLELGEWNVVESDLLKLLVSYPEDRQLAFYCIIVLVSLTEKPDKSNYNQQKYIESLQNYKLSVITSKDAIKVIVNHLAECLSKPTDQRNEQHDQMLELIVYLFRNLLAVPDKTSHVLKASKGIAIYNSREDNMKDLQTRFLHKLADETVLEAIVYLCQDFTNPVVKKLNLCFLEIFYHIFKNFQPGSMWAKEAPVSLLQALREKEMENQKLQMKELPTRHSRFGSSYKVQRSMDKTTLVYHNPFKERIEANKIPGQMNRARPQRKENMISLPSKKSEQELAKIDKFLLEKIRKFAEEVLDHCFSPLVETIFVEFYKESERLEDEDKTYYFLFQAFMFEFLRKKHACKSEVLDIDVSPIAEALKLPNFEYLYRSFLYEFKKTSKKEFNTRELHAALKFCTEFLYIIRDMNNSQTETTRRNAQILMQNVFYHEISRVCRKSFEYWKAGVNDKEFLEDIVEFTHMTFKILEEYSQGKALTVRTDKLSRKKKKKEKEGEEGEEEEDEENQSQNEEDEETSYQERQLNFVVEFSLLIDHDVISKYIFLLKRFKENTDMVNIHVVSFLDKVINECMADWVLFQMEYINIFDEILNDKTSKNNPKYKDIYHLVSTIVTRFFALFEKNRLLVVESLFKISDKNIKNQILSNYEGISTTNAEDQDMDENIYSQPNKEKKTKWAREEDEILIDNWNTFKDLESVYEILAGLLKDKTAQQVQKRVKVLKLNKGIEKAKQAMREIYCEEDIYDLRDAVPRAYNKYGKDTIISAIESIMKDYQVYLEEVKTGEYAIIPITIDQFELYNDKDFGALLVSLGARPPTQGEWCWRVSNSLDEITHAFENLKLINETQAEEENEEEYTSNTNNLIYSQLMSQTETAASTLEANAENLEKIKKDKKKKKIMKEKNREREKNNEKVKEKKKSAKALRRERAQMIEGEENGGNLHEKIEEMMEESPEEENYEIPSEKREESDGEENEYNAGAMASLFQKSNPSPKKSDSEEECTYAPGSLFN</sequence>
<dbReference type="EMBL" id="CAJZBQ010000037">
    <property type="protein sequence ID" value="CAG9324990.1"/>
    <property type="molecule type" value="Genomic_DNA"/>
</dbReference>
<dbReference type="GO" id="GO:0003677">
    <property type="term" value="F:DNA binding"/>
    <property type="evidence" value="ECO:0007669"/>
    <property type="project" value="TreeGrafter"/>
</dbReference>
<feature type="domain" description="Timeless N-terminal" evidence="5">
    <location>
        <begin position="56"/>
        <end position="313"/>
    </location>
</feature>
<feature type="compositionally biased region" description="Basic and acidic residues" evidence="4">
    <location>
        <begin position="978"/>
        <end position="992"/>
    </location>
</feature>
<dbReference type="Gene3D" id="1.10.10.60">
    <property type="entry name" value="Homeodomain-like"/>
    <property type="match status" value="1"/>
</dbReference>
<dbReference type="GO" id="GO:0006281">
    <property type="term" value="P:DNA repair"/>
    <property type="evidence" value="ECO:0007669"/>
    <property type="project" value="TreeGrafter"/>
</dbReference>
<dbReference type="InterPro" id="IPR006906">
    <property type="entry name" value="Timeless_N"/>
</dbReference>
<dbReference type="GO" id="GO:0000076">
    <property type="term" value="P:DNA replication checkpoint signaling"/>
    <property type="evidence" value="ECO:0007669"/>
    <property type="project" value="TreeGrafter"/>
</dbReference>